<sequence length="360" mass="41204">MIKSIEVKTRFFIGILVLFLATINFVSCNDDEGTKYHLELSKNSCEVMQLRTTSIHLIAHENTTLDIASPELIDAVYKWDSHENFTAIIEITGKQKGETSIVVTDNVTGESATIKVNVTEYPMPRLAAKQPKGNIFDTMSFYLHNDSSEPVFNELSSVCDSIVRTVKGQNGSYRVFDYDGSNSHLAMEWGHCFMFPGEYETYLTVWKDNKEIFRDQLDISVADDKDFLAYDWKDITKTSQAWTGGYADVLGSSPDLMTSYNLNVTVPSVEVVLWSNRNQSYDILYSYFSKLYSEPTYEDHKEKQKMFQLYDELFSGQKKYSHEYPCAIWVTERANVVLLEVEGPDTFKYVAYAEPVISHL</sequence>
<dbReference type="AlphaFoldDB" id="A0A645C3K2"/>
<evidence type="ECO:0000313" key="1">
    <source>
        <dbReference type="EMBL" id="MPM72386.1"/>
    </source>
</evidence>
<comment type="caution">
    <text evidence="1">The sequence shown here is derived from an EMBL/GenBank/DDBJ whole genome shotgun (WGS) entry which is preliminary data.</text>
</comment>
<gene>
    <name evidence="1" type="ORF">SDC9_119361</name>
</gene>
<reference evidence="1" key="1">
    <citation type="submission" date="2019-08" db="EMBL/GenBank/DDBJ databases">
        <authorList>
            <person name="Kucharzyk K."/>
            <person name="Murdoch R.W."/>
            <person name="Higgins S."/>
            <person name="Loffler F."/>
        </authorList>
    </citation>
    <scope>NUCLEOTIDE SEQUENCE</scope>
</reference>
<proteinExistence type="predicted"/>
<dbReference type="EMBL" id="VSSQ01024712">
    <property type="protein sequence ID" value="MPM72386.1"/>
    <property type="molecule type" value="Genomic_DNA"/>
</dbReference>
<protein>
    <submittedName>
        <fullName evidence="1">Uncharacterized protein</fullName>
    </submittedName>
</protein>
<organism evidence="1">
    <name type="scientific">bioreactor metagenome</name>
    <dbReference type="NCBI Taxonomy" id="1076179"/>
    <lineage>
        <taxon>unclassified sequences</taxon>
        <taxon>metagenomes</taxon>
        <taxon>ecological metagenomes</taxon>
    </lineage>
</organism>
<name>A0A645C3K2_9ZZZZ</name>
<accession>A0A645C3K2</accession>